<evidence type="ECO:0000313" key="3">
    <source>
        <dbReference type="EMBL" id="POM26980.1"/>
    </source>
</evidence>
<evidence type="ECO:0000256" key="1">
    <source>
        <dbReference type="SAM" id="MobiDB-lite"/>
    </source>
</evidence>
<keyword evidence="2" id="KW-0472">Membrane</keyword>
<protein>
    <submittedName>
        <fullName evidence="3">Uncharacterized protein</fullName>
    </submittedName>
</protein>
<evidence type="ECO:0000256" key="2">
    <source>
        <dbReference type="SAM" id="Phobius"/>
    </source>
</evidence>
<sequence>MSSSPHHLPDPTRHSDTPTARRGRGIPLLVAATTVIAFLIFWLTTTLLIALILGALTLTAGIVLLVLMFGAPWHRAASSLWRTR</sequence>
<dbReference type="AlphaFoldDB" id="A0A2P4UPK5"/>
<feature type="transmembrane region" description="Helical" evidence="2">
    <location>
        <begin position="25"/>
        <end position="43"/>
    </location>
</feature>
<feature type="transmembrane region" description="Helical" evidence="2">
    <location>
        <begin position="49"/>
        <end position="74"/>
    </location>
</feature>
<accession>A0A2P4UPK5</accession>
<keyword evidence="2" id="KW-1133">Transmembrane helix</keyword>
<proteinExistence type="predicted"/>
<keyword evidence="4" id="KW-1185">Reference proteome</keyword>
<comment type="caution">
    <text evidence="3">The sequence shown here is derived from an EMBL/GenBank/DDBJ whole genome shotgun (WGS) entry which is preliminary data.</text>
</comment>
<organism evidence="3 4">
    <name type="scientific">Actinomadura rubteroloni</name>
    <dbReference type="NCBI Taxonomy" id="1926885"/>
    <lineage>
        <taxon>Bacteria</taxon>
        <taxon>Bacillati</taxon>
        <taxon>Actinomycetota</taxon>
        <taxon>Actinomycetes</taxon>
        <taxon>Streptosporangiales</taxon>
        <taxon>Thermomonosporaceae</taxon>
        <taxon>Actinomadura</taxon>
    </lineage>
</organism>
<dbReference type="Proteomes" id="UP000242367">
    <property type="component" value="Unassembled WGS sequence"/>
</dbReference>
<feature type="compositionally biased region" description="Basic and acidic residues" evidence="1">
    <location>
        <begin position="7"/>
        <end position="16"/>
    </location>
</feature>
<reference evidence="3 4" key="1">
    <citation type="journal article" date="2017" name="Chemistry">
        <title>Isolation, Biosynthesis and Chemical Modifications of Rubterolones A-F: Rare Tropolone Alkaloids from Actinomadura sp. 5-2.</title>
        <authorList>
            <person name="Guo H."/>
            <person name="Benndorf R."/>
            <person name="Leichnitz D."/>
            <person name="Klassen J.L."/>
            <person name="Vollmers J."/>
            <person name="Gorls H."/>
            <person name="Steinacker M."/>
            <person name="Weigel C."/>
            <person name="Dahse H.M."/>
            <person name="Kaster A.K."/>
            <person name="de Beer Z.W."/>
            <person name="Poulsen M."/>
            <person name="Beemelmanns C."/>
        </authorList>
    </citation>
    <scope>NUCLEOTIDE SEQUENCE [LARGE SCALE GENOMIC DNA]</scope>
    <source>
        <strain evidence="3 4">5-2</strain>
    </source>
</reference>
<dbReference type="EMBL" id="MTBP01000001">
    <property type="protein sequence ID" value="POM26980.1"/>
    <property type="molecule type" value="Genomic_DNA"/>
</dbReference>
<dbReference type="RefSeq" id="WP_103561860.1">
    <property type="nucleotide sequence ID" value="NZ_MTBP01000001.1"/>
</dbReference>
<keyword evidence="2" id="KW-0812">Transmembrane</keyword>
<feature type="region of interest" description="Disordered" evidence="1">
    <location>
        <begin position="1"/>
        <end position="22"/>
    </location>
</feature>
<gene>
    <name evidence="3" type="ORF">BTM25_13880</name>
</gene>
<evidence type="ECO:0000313" key="4">
    <source>
        <dbReference type="Proteomes" id="UP000242367"/>
    </source>
</evidence>
<name>A0A2P4UPK5_9ACTN</name>